<keyword evidence="2" id="KW-0472">Membrane</keyword>
<sequence length="76" mass="8055">MVWSLVYLLAVFGGICAVGALISRIDARLARRTPARGQPPPPRPGPRQGRPPGPRSRLVTCRPGVADPGRRSGSTT</sequence>
<keyword evidence="2" id="KW-0812">Transmembrane</keyword>
<dbReference type="AlphaFoldDB" id="A0A931DLC6"/>
<evidence type="ECO:0000313" key="3">
    <source>
        <dbReference type="EMBL" id="MBG6089686.1"/>
    </source>
</evidence>
<keyword evidence="2" id="KW-1133">Transmembrane helix</keyword>
<reference evidence="3" key="1">
    <citation type="submission" date="2020-11" db="EMBL/GenBank/DDBJ databases">
        <title>Sequencing the genomes of 1000 actinobacteria strains.</title>
        <authorList>
            <person name="Klenk H.-P."/>
        </authorList>
    </citation>
    <scope>NUCLEOTIDE SEQUENCE</scope>
    <source>
        <strain evidence="3">DSM 43175</strain>
    </source>
</reference>
<dbReference type="RefSeq" id="WP_197012261.1">
    <property type="nucleotide sequence ID" value="NZ_BAABES010000010.1"/>
</dbReference>
<dbReference type="Proteomes" id="UP000614047">
    <property type="component" value="Unassembled WGS sequence"/>
</dbReference>
<proteinExistence type="predicted"/>
<protein>
    <submittedName>
        <fullName evidence="3">Uncharacterized protein</fullName>
    </submittedName>
</protein>
<organism evidence="3 4">
    <name type="scientific">Actinomadura viridis</name>
    <dbReference type="NCBI Taxonomy" id="58110"/>
    <lineage>
        <taxon>Bacteria</taxon>
        <taxon>Bacillati</taxon>
        <taxon>Actinomycetota</taxon>
        <taxon>Actinomycetes</taxon>
        <taxon>Streptosporangiales</taxon>
        <taxon>Thermomonosporaceae</taxon>
        <taxon>Actinomadura</taxon>
    </lineage>
</organism>
<feature type="compositionally biased region" description="Pro residues" evidence="1">
    <location>
        <begin position="37"/>
        <end position="54"/>
    </location>
</feature>
<gene>
    <name evidence="3" type="ORF">IW256_003799</name>
</gene>
<comment type="caution">
    <text evidence="3">The sequence shown here is derived from an EMBL/GenBank/DDBJ whole genome shotgun (WGS) entry which is preliminary data.</text>
</comment>
<keyword evidence="4" id="KW-1185">Reference proteome</keyword>
<evidence type="ECO:0000256" key="1">
    <source>
        <dbReference type="SAM" id="MobiDB-lite"/>
    </source>
</evidence>
<accession>A0A931DLC6</accession>
<evidence type="ECO:0000313" key="4">
    <source>
        <dbReference type="Proteomes" id="UP000614047"/>
    </source>
</evidence>
<dbReference type="EMBL" id="JADOUA010000001">
    <property type="protein sequence ID" value="MBG6089686.1"/>
    <property type="molecule type" value="Genomic_DNA"/>
</dbReference>
<evidence type="ECO:0000256" key="2">
    <source>
        <dbReference type="SAM" id="Phobius"/>
    </source>
</evidence>
<feature type="region of interest" description="Disordered" evidence="1">
    <location>
        <begin position="31"/>
        <end position="76"/>
    </location>
</feature>
<name>A0A931DLC6_9ACTN</name>
<feature type="transmembrane region" description="Helical" evidence="2">
    <location>
        <begin position="6"/>
        <end position="23"/>
    </location>
</feature>